<name>A0ABY6P7Y4_9ACTN</name>
<accession>A0ABY6P7Y4</accession>
<dbReference type="Gene3D" id="3.60.120.10">
    <property type="entry name" value="Anthranilate synthase"/>
    <property type="match status" value="1"/>
</dbReference>
<reference evidence="3" key="1">
    <citation type="submission" date="2022-11" db="EMBL/GenBank/DDBJ databases">
        <title>Identification and genomic analyses of a novel endophytic actinobacterium Streptomyces endophytica sp. nov. with potential for biocontrol of Yam anthracnose.</title>
        <authorList>
            <person name="Huang X."/>
        </authorList>
    </citation>
    <scope>NUCLEOTIDE SEQUENCE</scope>
    <source>
        <strain evidence="3">HNM0140</strain>
    </source>
</reference>
<feature type="domain" description="Chorismate-utilising enzyme C-terminal" evidence="2">
    <location>
        <begin position="9"/>
        <end position="114"/>
    </location>
</feature>
<sequence length="183" mass="19347">MWRATRPCNQLVSTVRARLRPERSAVDCVRAAFPGGSMTGAPKIRTMRIIDRLEGGPRGVYSGAIGYFSLSGAADLSIVIRTVVLTPGRVRYGTGGAIVALSCPEAEFEETAVKSAPLLALTGTDFPDRRPAPQPPDHATGQPTGPPRSLPTRSRSSSQAARRSASQAAPTRPPTAAGRSRTR</sequence>
<organism evidence="3 4">
    <name type="scientific">Streptomyces endophytica</name>
    <dbReference type="NCBI Taxonomy" id="2991496"/>
    <lineage>
        <taxon>Bacteria</taxon>
        <taxon>Bacillati</taxon>
        <taxon>Actinomycetota</taxon>
        <taxon>Actinomycetes</taxon>
        <taxon>Kitasatosporales</taxon>
        <taxon>Streptomycetaceae</taxon>
        <taxon>Streptomyces</taxon>
    </lineage>
</organism>
<dbReference type="PANTHER" id="PTHR11236:SF18">
    <property type="entry name" value="AMINODEOXYCHORISMATE SYNTHASE"/>
    <property type="match status" value="1"/>
</dbReference>
<gene>
    <name evidence="3" type="ORF">OJ254_02050</name>
</gene>
<dbReference type="InterPro" id="IPR005801">
    <property type="entry name" value="ADC_synthase"/>
</dbReference>
<keyword evidence="4" id="KW-1185">Reference proteome</keyword>
<dbReference type="InterPro" id="IPR019999">
    <property type="entry name" value="Anth_synth_I-like"/>
</dbReference>
<evidence type="ECO:0000313" key="4">
    <source>
        <dbReference type="Proteomes" id="UP001164959"/>
    </source>
</evidence>
<dbReference type="InterPro" id="IPR015890">
    <property type="entry name" value="Chorismate_C"/>
</dbReference>
<dbReference type="PANTHER" id="PTHR11236">
    <property type="entry name" value="AMINOBENZOATE/ANTHRANILATE SYNTHASE"/>
    <property type="match status" value="1"/>
</dbReference>
<proteinExistence type="predicted"/>
<dbReference type="Proteomes" id="UP001164959">
    <property type="component" value="Chromosome"/>
</dbReference>
<protein>
    <submittedName>
        <fullName evidence="3">Chorismate-binding protein</fullName>
    </submittedName>
</protein>
<dbReference type="Pfam" id="PF00425">
    <property type="entry name" value="Chorismate_bind"/>
    <property type="match status" value="1"/>
</dbReference>
<feature type="compositionally biased region" description="Low complexity" evidence="1">
    <location>
        <begin position="150"/>
        <end position="183"/>
    </location>
</feature>
<dbReference type="EMBL" id="CP110636">
    <property type="protein sequence ID" value="UZJ29485.1"/>
    <property type="molecule type" value="Genomic_DNA"/>
</dbReference>
<dbReference type="PRINTS" id="PR00095">
    <property type="entry name" value="ANTSNTHASEI"/>
</dbReference>
<dbReference type="SUPFAM" id="SSF56322">
    <property type="entry name" value="ADC synthase"/>
    <property type="match status" value="1"/>
</dbReference>
<dbReference type="RefSeq" id="WP_265360999.1">
    <property type="nucleotide sequence ID" value="NZ_CP110636.1"/>
</dbReference>
<evidence type="ECO:0000256" key="1">
    <source>
        <dbReference type="SAM" id="MobiDB-lite"/>
    </source>
</evidence>
<feature type="region of interest" description="Disordered" evidence="1">
    <location>
        <begin position="122"/>
        <end position="183"/>
    </location>
</feature>
<evidence type="ECO:0000313" key="3">
    <source>
        <dbReference type="EMBL" id="UZJ29485.1"/>
    </source>
</evidence>
<evidence type="ECO:0000259" key="2">
    <source>
        <dbReference type="Pfam" id="PF00425"/>
    </source>
</evidence>